<comment type="caution">
    <text evidence="1">The sequence shown here is derived from an EMBL/GenBank/DDBJ whole genome shotgun (WGS) entry which is preliminary data.</text>
</comment>
<name>A0A7W9MTZ2_9ACTN</name>
<proteinExistence type="predicted"/>
<gene>
    <name evidence="1" type="ORF">HDA39_003015</name>
</gene>
<accession>A0A7W9MTZ2</accession>
<sequence>MSDSDEVFLASDKPLAEVAARAAEVLGLELMGEENGEYQYRARGRSFDGWIGVFIEANDYYPEPGEVQAMDLYPVRVDVQSRALKETQPEEARLAFELLSVGLPEVPALLSHNLEVLVAASRPGVGIHYFGENVWLDPPEVEPWRPWVLLADD</sequence>
<organism evidence="1 2">
    <name type="scientific">Kribbella italica</name>
    <dbReference type="NCBI Taxonomy" id="1540520"/>
    <lineage>
        <taxon>Bacteria</taxon>
        <taxon>Bacillati</taxon>
        <taxon>Actinomycetota</taxon>
        <taxon>Actinomycetes</taxon>
        <taxon>Propionibacteriales</taxon>
        <taxon>Kribbellaceae</taxon>
        <taxon>Kribbella</taxon>
    </lineage>
</organism>
<evidence type="ECO:0000313" key="2">
    <source>
        <dbReference type="Proteomes" id="UP000549971"/>
    </source>
</evidence>
<dbReference type="Proteomes" id="UP000549971">
    <property type="component" value="Unassembled WGS sequence"/>
</dbReference>
<keyword evidence="2" id="KW-1185">Reference proteome</keyword>
<dbReference type="RefSeq" id="WP_184795821.1">
    <property type="nucleotide sequence ID" value="NZ_JACHMY010000001.1"/>
</dbReference>
<evidence type="ECO:0000313" key="1">
    <source>
        <dbReference type="EMBL" id="MBB5836281.1"/>
    </source>
</evidence>
<reference evidence="1 2" key="1">
    <citation type="submission" date="2020-08" db="EMBL/GenBank/DDBJ databases">
        <title>Sequencing the genomes of 1000 actinobacteria strains.</title>
        <authorList>
            <person name="Klenk H.-P."/>
        </authorList>
    </citation>
    <scope>NUCLEOTIDE SEQUENCE [LARGE SCALE GENOMIC DNA]</scope>
    <source>
        <strain evidence="1 2">DSM 28967</strain>
    </source>
</reference>
<dbReference type="AlphaFoldDB" id="A0A7W9MTZ2"/>
<protein>
    <submittedName>
        <fullName evidence="1">Uncharacterized protein</fullName>
    </submittedName>
</protein>
<dbReference type="EMBL" id="JACHMY010000001">
    <property type="protein sequence ID" value="MBB5836281.1"/>
    <property type="molecule type" value="Genomic_DNA"/>
</dbReference>